<reference evidence="1" key="1">
    <citation type="submission" date="2021-02" db="EMBL/GenBank/DDBJ databases">
        <authorList>
            <person name="Nowell W R."/>
        </authorList>
    </citation>
    <scope>NUCLEOTIDE SEQUENCE</scope>
</reference>
<evidence type="ECO:0000313" key="1">
    <source>
        <dbReference type="EMBL" id="CAF1543131.1"/>
    </source>
</evidence>
<accession>A0A815WF21</accession>
<proteinExistence type="predicted"/>
<sequence length="18" mass="1935">SLGKRRGRPKKAGPALSR</sequence>
<name>A0A815WF21_9BILA</name>
<dbReference type="AlphaFoldDB" id="A0A815WF21"/>
<gene>
    <name evidence="1" type="ORF">ZHD862_LOCUS39139</name>
</gene>
<dbReference type="Proteomes" id="UP000663864">
    <property type="component" value="Unassembled WGS sequence"/>
</dbReference>
<protein>
    <submittedName>
        <fullName evidence="1">Uncharacterized protein</fullName>
    </submittedName>
</protein>
<feature type="non-terminal residue" evidence="1">
    <location>
        <position position="1"/>
    </location>
</feature>
<dbReference type="EMBL" id="CAJNOT010014190">
    <property type="protein sequence ID" value="CAF1543131.1"/>
    <property type="molecule type" value="Genomic_DNA"/>
</dbReference>
<organism evidence="1 2">
    <name type="scientific">Rotaria sordida</name>
    <dbReference type="NCBI Taxonomy" id="392033"/>
    <lineage>
        <taxon>Eukaryota</taxon>
        <taxon>Metazoa</taxon>
        <taxon>Spiralia</taxon>
        <taxon>Gnathifera</taxon>
        <taxon>Rotifera</taxon>
        <taxon>Eurotatoria</taxon>
        <taxon>Bdelloidea</taxon>
        <taxon>Philodinida</taxon>
        <taxon>Philodinidae</taxon>
        <taxon>Rotaria</taxon>
    </lineage>
</organism>
<comment type="caution">
    <text evidence="1">The sequence shown here is derived from an EMBL/GenBank/DDBJ whole genome shotgun (WGS) entry which is preliminary data.</text>
</comment>
<evidence type="ECO:0000313" key="2">
    <source>
        <dbReference type="Proteomes" id="UP000663864"/>
    </source>
</evidence>